<feature type="compositionally biased region" description="Basic residues" evidence="1">
    <location>
        <begin position="15"/>
        <end position="24"/>
    </location>
</feature>
<accession>A0A381WUL6</accession>
<feature type="compositionally biased region" description="Basic and acidic residues" evidence="1">
    <location>
        <begin position="32"/>
        <end position="43"/>
    </location>
</feature>
<dbReference type="EMBL" id="UINC01012869">
    <property type="protein sequence ID" value="SVA55948.1"/>
    <property type="molecule type" value="Genomic_DNA"/>
</dbReference>
<feature type="compositionally biased region" description="Basic and acidic residues" evidence="1">
    <location>
        <begin position="1"/>
        <end position="14"/>
    </location>
</feature>
<feature type="compositionally biased region" description="Low complexity" evidence="1">
    <location>
        <begin position="57"/>
        <end position="67"/>
    </location>
</feature>
<gene>
    <name evidence="2" type="ORF">METZ01_LOCUS108802</name>
</gene>
<evidence type="ECO:0000256" key="1">
    <source>
        <dbReference type="SAM" id="MobiDB-lite"/>
    </source>
</evidence>
<evidence type="ECO:0000313" key="2">
    <source>
        <dbReference type="EMBL" id="SVA55948.1"/>
    </source>
</evidence>
<sequence>MKIDKRIPDKEKWTSKKTLKKTHTTPKTAWRYPKDLDKTKGDPAGEGGLYINPTHLSNKSDSGESSSNIAGHPEGTCKICHGTTYQPIESRLARGDPPFHRCVNCGHQEDYS</sequence>
<protein>
    <submittedName>
        <fullName evidence="2">Uncharacterized protein</fullName>
    </submittedName>
</protein>
<proteinExistence type="predicted"/>
<feature type="region of interest" description="Disordered" evidence="1">
    <location>
        <begin position="1"/>
        <end position="73"/>
    </location>
</feature>
<organism evidence="2">
    <name type="scientific">marine metagenome</name>
    <dbReference type="NCBI Taxonomy" id="408172"/>
    <lineage>
        <taxon>unclassified sequences</taxon>
        <taxon>metagenomes</taxon>
        <taxon>ecological metagenomes</taxon>
    </lineage>
</organism>
<dbReference type="AlphaFoldDB" id="A0A381WUL6"/>
<reference evidence="2" key="1">
    <citation type="submission" date="2018-05" db="EMBL/GenBank/DDBJ databases">
        <authorList>
            <person name="Lanie J.A."/>
            <person name="Ng W.-L."/>
            <person name="Kazmierczak K.M."/>
            <person name="Andrzejewski T.M."/>
            <person name="Davidsen T.M."/>
            <person name="Wayne K.J."/>
            <person name="Tettelin H."/>
            <person name="Glass J.I."/>
            <person name="Rusch D."/>
            <person name="Podicherti R."/>
            <person name="Tsui H.-C.T."/>
            <person name="Winkler M.E."/>
        </authorList>
    </citation>
    <scope>NUCLEOTIDE SEQUENCE</scope>
</reference>
<name>A0A381WUL6_9ZZZZ</name>